<sequence length="117" mass="12928">MTDVDIVPPEPTGSYKLITRGSHSTNNFLKCTIGKKYPPSKLSDHRGPYFTHNKPELVQRDYTDKDGKLIAPKELYATLTKGTLVLVVVPLATYVTKDQKTESGTLFPDKKVCATAS</sequence>
<protein>
    <submittedName>
        <fullName evidence="1">Uncharacterized protein</fullName>
    </submittedName>
</protein>
<name>A0AAD7A2Z7_9AGAR</name>
<dbReference type="Proteomes" id="UP001218218">
    <property type="component" value="Unassembled WGS sequence"/>
</dbReference>
<reference evidence="1" key="1">
    <citation type="submission" date="2023-03" db="EMBL/GenBank/DDBJ databases">
        <title>Massive genome expansion in bonnet fungi (Mycena s.s.) driven by repeated elements and novel gene families across ecological guilds.</title>
        <authorList>
            <consortium name="Lawrence Berkeley National Laboratory"/>
            <person name="Harder C.B."/>
            <person name="Miyauchi S."/>
            <person name="Viragh M."/>
            <person name="Kuo A."/>
            <person name="Thoen E."/>
            <person name="Andreopoulos B."/>
            <person name="Lu D."/>
            <person name="Skrede I."/>
            <person name="Drula E."/>
            <person name="Henrissat B."/>
            <person name="Morin E."/>
            <person name="Kohler A."/>
            <person name="Barry K."/>
            <person name="LaButti K."/>
            <person name="Morin E."/>
            <person name="Salamov A."/>
            <person name="Lipzen A."/>
            <person name="Mereny Z."/>
            <person name="Hegedus B."/>
            <person name="Baldrian P."/>
            <person name="Stursova M."/>
            <person name="Weitz H."/>
            <person name="Taylor A."/>
            <person name="Grigoriev I.V."/>
            <person name="Nagy L.G."/>
            <person name="Martin F."/>
            <person name="Kauserud H."/>
        </authorList>
    </citation>
    <scope>NUCLEOTIDE SEQUENCE</scope>
    <source>
        <strain evidence="1">CBHHK002</strain>
    </source>
</reference>
<organism evidence="1 2">
    <name type="scientific">Mycena albidolilacea</name>
    <dbReference type="NCBI Taxonomy" id="1033008"/>
    <lineage>
        <taxon>Eukaryota</taxon>
        <taxon>Fungi</taxon>
        <taxon>Dikarya</taxon>
        <taxon>Basidiomycota</taxon>
        <taxon>Agaricomycotina</taxon>
        <taxon>Agaricomycetes</taxon>
        <taxon>Agaricomycetidae</taxon>
        <taxon>Agaricales</taxon>
        <taxon>Marasmiineae</taxon>
        <taxon>Mycenaceae</taxon>
        <taxon>Mycena</taxon>
    </lineage>
</organism>
<dbReference type="AlphaFoldDB" id="A0AAD7A2Z7"/>
<evidence type="ECO:0000313" key="2">
    <source>
        <dbReference type="Proteomes" id="UP001218218"/>
    </source>
</evidence>
<dbReference type="EMBL" id="JARIHO010000017">
    <property type="protein sequence ID" value="KAJ7348501.1"/>
    <property type="molecule type" value="Genomic_DNA"/>
</dbReference>
<keyword evidence="2" id="KW-1185">Reference proteome</keyword>
<evidence type="ECO:0000313" key="1">
    <source>
        <dbReference type="EMBL" id="KAJ7348501.1"/>
    </source>
</evidence>
<comment type="caution">
    <text evidence="1">The sequence shown here is derived from an EMBL/GenBank/DDBJ whole genome shotgun (WGS) entry which is preliminary data.</text>
</comment>
<gene>
    <name evidence="1" type="ORF">DFH08DRAFT_959902</name>
</gene>
<proteinExistence type="predicted"/>
<accession>A0AAD7A2Z7</accession>